<sequence length="113" mass="13055">MSGKESKKHKVPEVLSWQQKKERADADEVVIKNQVEELFSWTTMIQNMTDDQLKEYVLNRPKNLNLETKKKAPVKKAKKERKPRASSSSLGIMASIWKFHKEDDDEAACNIPV</sequence>
<dbReference type="OrthoDB" id="777324at2759"/>
<evidence type="ECO:0000313" key="2">
    <source>
        <dbReference type="EMBL" id="ONK77485.1"/>
    </source>
</evidence>
<name>A0A5P1FGI4_ASPOF</name>
<organism evidence="2 3">
    <name type="scientific">Asparagus officinalis</name>
    <name type="common">Garden asparagus</name>
    <dbReference type="NCBI Taxonomy" id="4686"/>
    <lineage>
        <taxon>Eukaryota</taxon>
        <taxon>Viridiplantae</taxon>
        <taxon>Streptophyta</taxon>
        <taxon>Embryophyta</taxon>
        <taxon>Tracheophyta</taxon>
        <taxon>Spermatophyta</taxon>
        <taxon>Magnoliopsida</taxon>
        <taxon>Liliopsida</taxon>
        <taxon>Asparagales</taxon>
        <taxon>Asparagaceae</taxon>
        <taxon>Asparagoideae</taxon>
        <taxon>Asparagus</taxon>
    </lineage>
</organism>
<dbReference type="Gramene" id="ONK77485">
    <property type="protein sequence ID" value="ONK77485"/>
    <property type="gene ID" value="A4U43_C02F7050"/>
</dbReference>
<reference evidence="3" key="1">
    <citation type="journal article" date="2017" name="Nat. Commun.">
        <title>The asparagus genome sheds light on the origin and evolution of a young Y chromosome.</title>
        <authorList>
            <person name="Harkess A."/>
            <person name="Zhou J."/>
            <person name="Xu C."/>
            <person name="Bowers J.E."/>
            <person name="Van der Hulst R."/>
            <person name="Ayyampalayam S."/>
            <person name="Mercati F."/>
            <person name="Riccardi P."/>
            <person name="McKain M.R."/>
            <person name="Kakrana A."/>
            <person name="Tang H."/>
            <person name="Ray J."/>
            <person name="Groenendijk J."/>
            <person name="Arikit S."/>
            <person name="Mathioni S.M."/>
            <person name="Nakano M."/>
            <person name="Shan H."/>
            <person name="Telgmann-Rauber A."/>
            <person name="Kanno A."/>
            <person name="Yue Z."/>
            <person name="Chen H."/>
            <person name="Li W."/>
            <person name="Chen Y."/>
            <person name="Xu X."/>
            <person name="Zhang Y."/>
            <person name="Luo S."/>
            <person name="Chen H."/>
            <person name="Gao J."/>
            <person name="Mao Z."/>
            <person name="Pires J.C."/>
            <person name="Luo M."/>
            <person name="Kudrna D."/>
            <person name="Wing R.A."/>
            <person name="Meyers B.C."/>
            <person name="Yi K."/>
            <person name="Kong H."/>
            <person name="Lavrijsen P."/>
            <person name="Sunseri F."/>
            <person name="Falavigna A."/>
            <person name="Ye Y."/>
            <person name="Leebens-Mack J.H."/>
            <person name="Chen G."/>
        </authorList>
    </citation>
    <scope>NUCLEOTIDE SEQUENCE [LARGE SCALE GENOMIC DNA]</scope>
    <source>
        <strain evidence="3">cv. DH0086</strain>
    </source>
</reference>
<dbReference type="Proteomes" id="UP000243459">
    <property type="component" value="Chromosome 2"/>
</dbReference>
<evidence type="ECO:0000256" key="1">
    <source>
        <dbReference type="SAM" id="MobiDB-lite"/>
    </source>
</evidence>
<gene>
    <name evidence="2" type="ORF">A4U43_C02F7050</name>
</gene>
<accession>A0A5P1FGI4</accession>
<protein>
    <submittedName>
        <fullName evidence="2">Uncharacterized protein</fullName>
    </submittedName>
</protein>
<feature type="region of interest" description="Disordered" evidence="1">
    <location>
        <begin position="67"/>
        <end position="88"/>
    </location>
</feature>
<dbReference type="OMA" id="FHKEDND"/>
<evidence type="ECO:0000313" key="3">
    <source>
        <dbReference type="Proteomes" id="UP000243459"/>
    </source>
</evidence>
<dbReference type="AlphaFoldDB" id="A0A5P1FGI4"/>
<feature type="compositionally biased region" description="Basic residues" evidence="1">
    <location>
        <begin position="71"/>
        <end position="84"/>
    </location>
</feature>
<proteinExistence type="predicted"/>
<dbReference type="EMBL" id="CM007382">
    <property type="protein sequence ID" value="ONK77485.1"/>
    <property type="molecule type" value="Genomic_DNA"/>
</dbReference>
<keyword evidence="3" id="KW-1185">Reference proteome</keyword>